<evidence type="ECO:0000313" key="7">
    <source>
        <dbReference type="Proteomes" id="UP001492380"/>
    </source>
</evidence>
<comment type="similarity">
    <text evidence="2">Belongs to the pterin-4-alpha-carbinolamine dehydratase family.</text>
</comment>
<dbReference type="EC" id="4.2.1.96" evidence="3"/>
<evidence type="ECO:0000256" key="3">
    <source>
        <dbReference type="ARBA" id="ARBA00013252"/>
    </source>
</evidence>
<evidence type="ECO:0000256" key="4">
    <source>
        <dbReference type="ARBA" id="ARBA00023239"/>
    </source>
</evidence>
<dbReference type="Gene3D" id="3.30.1360.20">
    <property type="entry name" value="Transcriptional coactivator/pterin dehydratase"/>
    <property type="match status" value="1"/>
</dbReference>
<evidence type="ECO:0000256" key="2">
    <source>
        <dbReference type="ARBA" id="ARBA00006472"/>
    </source>
</evidence>
<dbReference type="EMBL" id="JBBWRZ010000004">
    <property type="protein sequence ID" value="KAK8238137.1"/>
    <property type="molecule type" value="Genomic_DNA"/>
</dbReference>
<accession>A0ABR1YTX5</accession>
<evidence type="ECO:0000256" key="5">
    <source>
        <dbReference type="SAM" id="MobiDB-lite"/>
    </source>
</evidence>
<keyword evidence="7" id="KW-1185">Reference proteome</keyword>
<organism evidence="6 7">
    <name type="scientific">Phyllosticta capitalensis</name>
    <dbReference type="NCBI Taxonomy" id="121624"/>
    <lineage>
        <taxon>Eukaryota</taxon>
        <taxon>Fungi</taxon>
        <taxon>Dikarya</taxon>
        <taxon>Ascomycota</taxon>
        <taxon>Pezizomycotina</taxon>
        <taxon>Dothideomycetes</taxon>
        <taxon>Dothideomycetes incertae sedis</taxon>
        <taxon>Botryosphaeriales</taxon>
        <taxon>Phyllostictaceae</taxon>
        <taxon>Phyllosticta</taxon>
    </lineage>
</organism>
<evidence type="ECO:0000256" key="1">
    <source>
        <dbReference type="ARBA" id="ARBA00001554"/>
    </source>
</evidence>
<name>A0ABR1YTX5_9PEZI</name>
<reference evidence="6 7" key="1">
    <citation type="submission" date="2024-04" db="EMBL/GenBank/DDBJ databases">
        <title>Phyllosticta paracitricarpa is synonymous to the EU quarantine fungus P. citricarpa based on phylogenomic analyses.</title>
        <authorList>
            <consortium name="Lawrence Berkeley National Laboratory"/>
            <person name="Van Ingen-Buijs V.A."/>
            <person name="Van Westerhoven A.C."/>
            <person name="Haridas S."/>
            <person name="Skiadas P."/>
            <person name="Martin F."/>
            <person name="Groenewald J.Z."/>
            <person name="Crous P.W."/>
            <person name="Seidl M.F."/>
        </authorList>
    </citation>
    <scope>NUCLEOTIDE SEQUENCE [LARGE SCALE GENOMIC DNA]</scope>
    <source>
        <strain evidence="6 7">CBS 123374</strain>
    </source>
</reference>
<comment type="catalytic activity">
    <reaction evidence="1">
        <text>(4aS,6R)-4a-hydroxy-L-erythro-5,6,7,8-tetrahydrobiopterin = (6R)-L-erythro-6,7-dihydrobiopterin + H2O</text>
        <dbReference type="Rhea" id="RHEA:11920"/>
        <dbReference type="ChEBI" id="CHEBI:15377"/>
        <dbReference type="ChEBI" id="CHEBI:15642"/>
        <dbReference type="ChEBI" id="CHEBI:43120"/>
        <dbReference type="EC" id="4.2.1.96"/>
    </reaction>
</comment>
<sequence length="350" mass="40763">MGIMAATRCSPTFSRISSALPLAPPLRFASPLPLCFIRSNHSHRFSSFDEPDVPHGTQQQWKMPGRQKPALSIAEVKADLAETEWTISPNLAGIQRRYVFRNFEDAFEYMKLVVKRCRGAARHWPMSSNWGNRLFMRWSSYNNTCITRTDMQLSRFCDRLYDEKFAAQVSEPESPSMQIPDDLDWADDRQILYGKDAFYGTKDQLSLWDWLPHVKSTAQKENAYPLWGISHSRLVWTSLLWDGKTGTPKAMTREDKSRWRPGAPIRKIKGTHYWLSNLADHASQRWMPNSWVEKSEDPKQLPLRFSMARSNESLKRKREKEEEKEEPSQDGNLQPKGPRPRTRNVRIYVD</sequence>
<evidence type="ECO:0000313" key="6">
    <source>
        <dbReference type="EMBL" id="KAK8238137.1"/>
    </source>
</evidence>
<protein>
    <recommendedName>
        <fullName evidence="3">4a-hydroxytetrahydrobiopterin dehydratase</fullName>
        <ecNumber evidence="3">4.2.1.96</ecNumber>
    </recommendedName>
</protein>
<dbReference type="InterPro" id="IPR036428">
    <property type="entry name" value="PCD_sf"/>
</dbReference>
<dbReference type="SUPFAM" id="SSF55248">
    <property type="entry name" value="PCD-like"/>
    <property type="match status" value="1"/>
</dbReference>
<dbReference type="Pfam" id="PF01329">
    <property type="entry name" value="Pterin_4a"/>
    <property type="match status" value="1"/>
</dbReference>
<dbReference type="InterPro" id="IPR001533">
    <property type="entry name" value="Pterin_deHydtase"/>
</dbReference>
<gene>
    <name evidence="6" type="ORF">HDK90DRAFT_214757</name>
</gene>
<dbReference type="Proteomes" id="UP001492380">
    <property type="component" value="Unassembled WGS sequence"/>
</dbReference>
<comment type="caution">
    <text evidence="6">The sequence shown here is derived from an EMBL/GenBank/DDBJ whole genome shotgun (WGS) entry which is preliminary data.</text>
</comment>
<proteinExistence type="inferred from homology"/>
<keyword evidence="4" id="KW-0456">Lyase</keyword>
<feature type="region of interest" description="Disordered" evidence="5">
    <location>
        <begin position="302"/>
        <end position="350"/>
    </location>
</feature>